<sequence>MPEVFQAFHSFGLQKRMPMRFEADVFECEVEGEIPAELQGAYYRTGGDRQFPTLEDDIILNGDGMFSMFRFDNGHVSYRSRYVQTQRLKAEREARRRLYGAYRNKYSDDESVSNLPNRDNTGNTYAFAHHGELYALREDSRPYRLDPQTLDTLEIGEFGTLKSTALTAHPKIDPKTGEWWSYGVFAGGEPTTDASLHVFDKSGRLIRENWFHTPYPGLSHDWGVTREHLIFPIMPLTASDARLRAGGDYYQYDPDLPSKWGIMPRGGTPDQMRWFDIPGIVMGHVMNAYSEGTKVIIDTPCSPGNCFSFFKDKHGNQPAPAETITQITRIVFDLSKPDSEAVSLHPVNGALGDMPRIDDRFAMEKYRTGYFALRDFPQMGIGQIDWETGEVKVHELEGAASQEPLFVPRSAYSAEGDGFVLVAVDRMAEKRMDLLILDGNDVSRPPLATIKLPFAQPMAFHGCWMPA</sequence>
<keyword evidence="6 7" id="KW-0223">Dioxygenase</keyword>
<dbReference type="InterPro" id="IPR004294">
    <property type="entry name" value="Carotenoid_Oase"/>
</dbReference>
<feature type="binding site" evidence="5">
    <location>
        <position position="461"/>
    </location>
    <ligand>
        <name>Fe cation</name>
        <dbReference type="ChEBI" id="CHEBI:24875"/>
        <note>catalytic</note>
    </ligand>
</feature>
<dbReference type="GO" id="GO:0010436">
    <property type="term" value="F:carotenoid dioxygenase activity"/>
    <property type="evidence" value="ECO:0007669"/>
    <property type="project" value="TreeGrafter"/>
</dbReference>
<reference evidence="7 8" key="1">
    <citation type="submission" date="2019-12" db="EMBL/GenBank/DDBJ databases">
        <title>Genomic-based taxomic classification of the family Erythrobacteraceae.</title>
        <authorList>
            <person name="Xu L."/>
        </authorList>
    </citation>
    <scope>NUCLEOTIDE SEQUENCE [LARGE SCALE GENOMIC DNA]</scope>
    <source>
        <strain evidence="7 8">JCM 16339</strain>
    </source>
</reference>
<proteinExistence type="inferred from homology"/>
<dbReference type="Proteomes" id="UP000435243">
    <property type="component" value="Unassembled WGS sequence"/>
</dbReference>
<comment type="cofactor">
    <cofactor evidence="5 6">
        <name>Fe(2+)</name>
        <dbReference type="ChEBI" id="CHEBI:29033"/>
    </cofactor>
    <text evidence="5 6">Binds 1 Fe(2+) ion per subunit.</text>
</comment>
<feature type="binding site" evidence="5">
    <location>
        <position position="284"/>
    </location>
    <ligand>
        <name>Fe cation</name>
        <dbReference type="ChEBI" id="CHEBI:24875"/>
        <note>catalytic</note>
    </ligand>
</feature>
<evidence type="ECO:0000256" key="2">
    <source>
        <dbReference type="ARBA" id="ARBA00022723"/>
    </source>
</evidence>
<keyword evidence="8" id="KW-1185">Reference proteome</keyword>
<evidence type="ECO:0000256" key="3">
    <source>
        <dbReference type="ARBA" id="ARBA00023002"/>
    </source>
</evidence>
<evidence type="ECO:0000256" key="6">
    <source>
        <dbReference type="RuleBase" id="RU364048"/>
    </source>
</evidence>
<name>A0A844ZFV0_9SPHN</name>
<dbReference type="PANTHER" id="PTHR10543">
    <property type="entry name" value="BETA-CAROTENE DIOXYGENASE"/>
    <property type="match status" value="1"/>
</dbReference>
<evidence type="ECO:0000256" key="1">
    <source>
        <dbReference type="ARBA" id="ARBA00006787"/>
    </source>
</evidence>
<keyword evidence="3 6" id="KW-0560">Oxidoreductase</keyword>
<evidence type="ECO:0000256" key="4">
    <source>
        <dbReference type="ARBA" id="ARBA00023004"/>
    </source>
</evidence>
<feature type="binding site" evidence="5">
    <location>
        <position position="169"/>
    </location>
    <ligand>
        <name>Fe cation</name>
        <dbReference type="ChEBI" id="CHEBI:24875"/>
        <note>catalytic</note>
    </ligand>
</feature>
<evidence type="ECO:0000256" key="5">
    <source>
        <dbReference type="PIRSR" id="PIRSR604294-1"/>
    </source>
</evidence>
<dbReference type="GO" id="GO:0016121">
    <property type="term" value="P:carotene catabolic process"/>
    <property type="evidence" value="ECO:0007669"/>
    <property type="project" value="TreeGrafter"/>
</dbReference>
<evidence type="ECO:0000313" key="8">
    <source>
        <dbReference type="Proteomes" id="UP000435243"/>
    </source>
</evidence>
<gene>
    <name evidence="7" type="ORF">GRI32_01445</name>
</gene>
<dbReference type="EMBL" id="WTYY01000001">
    <property type="protein sequence ID" value="MXO87401.1"/>
    <property type="molecule type" value="Genomic_DNA"/>
</dbReference>
<comment type="similarity">
    <text evidence="1 6">Belongs to the carotenoid oxygenase family.</text>
</comment>
<dbReference type="RefSeq" id="WP_160589346.1">
    <property type="nucleotide sequence ID" value="NZ_BAAAFP010000002.1"/>
</dbReference>
<keyword evidence="2 5" id="KW-0479">Metal-binding</keyword>
<accession>A0A844ZFV0</accession>
<dbReference type="AlphaFoldDB" id="A0A844ZFV0"/>
<dbReference type="EC" id="1.13.11.-" evidence="6"/>
<evidence type="ECO:0000313" key="7">
    <source>
        <dbReference type="EMBL" id="MXO87401.1"/>
    </source>
</evidence>
<dbReference type="PANTHER" id="PTHR10543:SF89">
    <property type="entry name" value="CAROTENOID 9,10(9',10')-CLEAVAGE DIOXYGENASE 1"/>
    <property type="match status" value="1"/>
</dbReference>
<dbReference type="OrthoDB" id="6636843at2"/>
<comment type="caution">
    <text evidence="7">The sequence shown here is derived from an EMBL/GenBank/DDBJ whole genome shotgun (WGS) entry which is preliminary data.</text>
</comment>
<feature type="binding site" evidence="5">
    <location>
        <position position="220"/>
    </location>
    <ligand>
        <name>Fe cation</name>
        <dbReference type="ChEBI" id="CHEBI:24875"/>
        <note>catalytic</note>
    </ligand>
</feature>
<protein>
    <recommendedName>
        <fullName evidence="6">Dioxygenase</fullName>
        <ecNumber evidence="6">1.13.11.-</ecNumber>
    </recommendedName>
</protein>
<organism evidence="7 8">
    <name type="scientific">Alteraurantiacibacter aestuarii</name>
    <dbReference type="NCBI Taxonomy" id="650004"/>
    <lineage>
        <taxon>Bacteria</taxon>
        <taxon>Pseudomonadati</taxon>
        <taxon>Pseudomonadota</taxon>
        <taxon>Alphaproteobacteria</taxon>
        <taxon>Sphingomonadales</taxon>
        <taxon>Erythrobacteraceae</taxon>
        <taxon>Alteraurantiacibacter</taxon>
    </lineage>
</organism>
<dbReference type="GO" id="GO:0046872">
    <property type="term" value="F:metal ion binding"/>
    <property type="evidence" value="ECO:0007669"/>
    <property type="project" value="UniProtKB-KW"/>
</dbReference>
<dbReference type="Pfam" id="PF03055">
    <property type="entry name" value="RPE65"/>
    <property type="match status" value="1"/>
</dbReference>
<keyword evidence="4 5" id="KW-0408">Iron</keyword>